<evidence type="ECO:0000259" key="7">
    <source>
        <dbReference type="Pfam" id="PF02784"/>
    </source>
</evidence>
<evidence type="ECO:0000256" key="1">
    <source>
        <dbReference type="ARBA" id="ARBA00001933"/>
    </source>
</evidence>
<evidence type="ECO:0000256" key="3">
    <source>
        <dbReference type="PIRSR" id="PIRSR600183-50"/>
    </source>
</evidence>
<dbReference type="SUPFAM" id="SSF50621">
    <property type="entry name" value="Alanine racemase C-terminal domain-like"/>
    <property type="match status" value="1"/>
</dbReference>
<comment type="similarity">
    <text evidence="4">Belongs to the Orn/Lys/Arg decarboxylase class-II family.</text>
</comment>
<name>A0A1I2AI96_9ACTN</name>
<evidence type="ECO:0000313" key="8">
    <source>
        <dbReference type="EMBL" id="SFE42673.1"/>
    </source>
</evidence>
<dbReference type="SUPFAM" id="SSF51419">
    <property type="entry name" value="PLP-binding barrel"/>
    <property type="match status" value="1"/>
</dbReference>
<dbReference type="AlphaFoldDB" id="A0A1I2AI96"/>
<dbReference type="Pfam" id="PF00278">
    <property type="entry name" value="Orn_DAP_Arg_deC"/>
    <property type="match status" value="1"/>
</dbReference>
<dbReference type="Gene3D" id="2.40.37.10">
    <property type="entry name" value="Lyase, Ornithine Decarboxylase, Chain A, domain 1"/>
    <property type="match status" value="1"/>
</dbReference>
<feature type="active site" description="Proton donor" evidence="3">
    <location>
        <position position="391"/>
    </location>
</feature>
<feature type="region of interest" description="Disordered" evidence="5">
    <location>
        <begin position="1"/>
        <end position="44"/>
    </location>
</feature>
<dbReference type="Pfam" id="PF02784">
    <property type="entry name" value="Orn_Arg_deC_N"/>
    <property type="match status" value="1"/>
</dbReference>
<feature type="modified residue" description="N6-(pyridoxal phosphate)lysine" evidence="3">
    <location>
        <position position="92"/>
    </location>
</feature>
<reference evidence="8 9" key="1">
    <citation type="submission" date="2016-10" db="EMBL/GenBank/DDBJ databases">
        <authorList>
            <person name="de Groot N.N."/>
        </authorList>
    </citation>
    <scope>NUCLEOTIDE SEQUENCE [LARGE SCALE GENOMIC DNA]</scope>
    <source>
        <strain evidence="8 9">CGMCC 4.3510</strain>
    </source>
</reference>
<evidence type="ECO:0000313" key="9">
    <source>
        <dbReference type="Proteomes" id="UP000199323"/>
    </source>
</evidence>
<dbReference type="InterPro" id="IPR000183">
    <property type="entry name" value="Orn/DAP/Arg_de-COase"/>
</dbReference>
<feature type="domain" description="Orn/DAP/Arg decarboxylase 2 N-terminal" evidence="7">
    <location>
        <begin position="71"/>
        <end position="320"/>
    </location>
</feature>
<dbReference type="PRINTS" id="PR01179">
    <property type="entry name" value="ODADCRBXLASE"/>
</dbReference>
<keyword evidence="2 3" id="KW-0663">Pyridoxal phosphate</keyword>
<dbReference type="PROSITE" id="PS00879">
    <property type="entry name" value="ODR_DC_2_2"/>
    <property type="match status" value="1"/>
</dbReference>
<dbReference type="Proteomes" id="UP000199323">
    <property type="component" value="Unassembled WGS sequence"/>
</dbReference>
<dbReference type="PANTHER" id="PTHR43727:SF2">
    <property type="entry name" value="GROUP IV DECARBOXYLASE"/>
    <property type="match status" value="1"/>
</dbReference>
<accession>A0A1I2AI96</accession>
<dbReference type="InterPro" id="IPR022644">
    <property type="entry name" value="De-COase2_N"/>
</dbReference>
<gene>
    <name evidence="8" type="ORF">SAMN05216251_10367</name>
</gene>
<dbReference type="InterPro" id="IPR022643">
    <property type="entry name" value="De-COase2_C"/>
</dbReference>
<evidence type="ECO:0000256" key="2">
    <source>
        <dbReference type="ARBA" id="ARBA00022898"/>
    </source>
</evidence>
<dbReference type="STRING" id="380248.SAMN05216251_10367"/>
<proteinExistence type="inferred from homology"/>
<sequence length="440" mass="45899">MTTPLPVPHAVGDVAGHADGSDSARRAAPVRQEEEPAMTTPLPVPDAVRDAARAQPDGQLPLYVYDLGGLRGHAAAVRAALPERVELYYAAKANPEPPVLAALGPFVDGYEVSSGGESAHVAAAVPGRPLAFGGPGKTPGEIAAALDLGVNRFHVESAYELRMLAHLVAARGTHGNPVKVLLRFNPAVSAGEVATGALAMGGGPSPFGLDPAQADDTVRALTDGSHPQLEFLGVHAHLASGLAAPQLLAVAGSVVAWATELAGRHGAALREVNVGGGMTVDYRRPADRFDWAAYGAGLARLLDEHPGLRLRIEPGRALTAYCGWYVTDVLDVKPSHGEEFAVLRGGTHHLRTPAAKGHDQPCAVLPVADWPHPWPRSAASGELVTLTGQLCTPKDVLARRVPAAGLRAGDRVLFGLAGAYAWNISHHDFLMHPGPAVRFV</sequence>
<dbReference type="EMBL" id="FONG01000003">
    <property type="protein sequence ID" value="SFE42673.1"/>
    <property type="molecule type" value="Genomic_DNA"/>
</dbReference>
<feature type="domain" description="Orn/DAP/Arg decarboxylase 2 C-terminal" evidence="6">
    <location>
        <begin position="62"/>
        <end position="418"/>
    </location>
</feature>
<comment type="cofactor">
    <cofactor evidence="1 3">
        <name>pyridoxal 5'-phosphate</name>
        <dbReference type="ChEBI" id="CHEBI:597326"/>
    </cofactor>
</comment>
<dbReference type="InterPro" id="IPR009006">
    <property type="entry name" value="Ala_racemase/Decarboxylase_C"/>
</dbReference>
<dbReference type="GO" id="GO:0008836">
    <property type="term" value="F:diaminopimelate decarboxylase activity"/>
    <property type="evidence" value="ECO:0007669"/>
    <property type="project" value="TreeGrafter"/>
</dbReference>
<dbReference type="InterPro" id="IPR022657">
    <property type="entry name" value="De-COase2_CS"/>
</dbReference>
<dbReference type="Gene3D" id="3.20.20.10">
    <property type="entry name" value="Alanine racemase"/>
    <property type="match status" value="1"/>
</dbReference>
<evidence type="ECO:0000259" key="6">
    <source>
        <dbReference type="Pfam" id="PF00278"/>
    </source>
</evidence>
<keyword evidence="9" id="KW-1185">Reference proteome</keyword>
<dbReference type="CDD" id="cd06843">
    <property type="entry name" value="PLPDE_III_PvsE_like"/>
    <property type="match status" value="1"/>
</dbReference>
<dbReference type="GO" id="GO:0009089">
    <property type="term" value="P:lysine biosynthetic process via diaminopimelate"/>
    <property type="evidence" value="ECO:0007669"/>
    <property type="project" value="TreeGrafter"/>
</dbReference>
<evidence type="ECO:0000256" key="5">
    <source>
        <dbReference type="SAM" id="MobiDB-lite"/>
    </source>
</evidence>
<dbReference type="InterPro" id="IPR029066">
    <property type="entry name" value="PLP-binding_barrel"/>
</dbReference>
<evidence type="ECO:0000256" key="4">
    <source>
        <dbReference type="RuleBase" id="RU003737"/>
    </source>
</evidence>
<organism evidence="8 9">
    <name type="scientific">Actinacidiphila alni</name>
    <dbReference type="NCBI Taxonomy" id="380248"/>
    <lineage>
        <taxon>Bacteria</taxon>
        <taxon>Bacillati</taxon>
        <taxon>Actinomycetota</taxon>
        <taxon>Actinomycetes</taxon>
        <taxon>Kitasatosporales</taxon>
        <taxon>Streptomycetaceae</taxon>
        <taxon>Actinacidiphila</taxon>
    </lineage>
</organism>
<dbReference type="PANTHER" id="PTHR43727">
    <property type="entry name" value="DIAMINOPIMELATE DECARBOXYLASE"/>
    <property type="match status" value="1"/>
</dbReference>
<protein>
    <submittedName>
        <fullName evidence="8">Diaminopimelate decarboxylase</fullName>
    </submittedName>
</protein>